<accession>A0A5P8VUS2</accession>
<gene>
    <name evidence="1" type="ORF">GXM_01608</name>
</gene>
<name>A0A5P8VUS2_9NOSO</name>
<evidence type="ECO:0000313" key="1">
    <source>
        <dbReference type="EMBL" id="QFS44135.1"/>
    </source>
</evidence>
<dbReference type="Proteomes" id="UP000326678">
    <property type="component" value="Chromosome Gxm1"/>
</dbReference>
<organism evidence="1 2">
    <name type="scientific">Nostoc sphaeroides CCNUC1</name>
    <dbReference type="NCBI Taxonomy" id="2653204"/>
    <lineage>
        <taxon>Bacteria</taxon>
        <taxon>Bacillati</taxon>
        <taxon>Cyanobacteriota</taxon>
        <taxon>Cyanophyceae</taxon>
        <taxon>Nostocales</taxon>
        <taxon>Nostocaceae</taxon>
        <taxon>Nostoc</taxon>
    </lineage>
</organism>
<dbReference type="EMBL" id="CP045226">
    <property type="protein sequence ID" value="QFS44135.1"/>
    <property type="molecule type" value="Genomic_DNA"/>
</dbReference>
<proteinExistence type="predicted"/>
<reference evidence="1 2" key="1">
    <citation type="submission" date="2019-10" db="EMBL/GenBank/DDBJ databases">
        <title>Genomic and transcriptomic insights into the perfect genentic adaptation of a filamentous nitrogen-fixing cyanobacterium to rice fields.</title>
        <authorList>
            <person name="Chen Z."/>
        </authorList>
    </citation>
    <scope>NUCLEOTIDE SEQUENCE [LARGE SCALE GENOMIC DNA]</scope>
    <source>
        <strain evidence="1">CCNUC1</strain>
    </source>
</reference>
<sequence length="83" mass="8919">MISKIKALTTALTTDKEKNLQAPVEMEELSDSEAINVVGGKVQLIPNSTINLGGGFILTYNPKARGGSIDLPPFNPFLNPDYT</sequence>
<evidence type="ECO:0000313" key="2">
    <source>
        <dbReference type="Proteomes" id="UP000326678"/>
    </source>
</evidence>
<protein>
    <submittedName>
        <fullName evidence="1">Uncharacterized protein</fullName>
    </submittedName>
</protein>
<dbReference type="RefSeq" id="WP_118162143.1">
    <property type="nucleotide sequence ID" value="NZ_CP045226.1"/>
</dbReference>
<dbReference type="KEGG" id="nsh:GXM_01608"/>
<keyword evidence="2" id="KW-1185">Reference proteome</keyword>
<dbReference type="AlphaFoldDB" id="A0A5P8VUS2"/>